<proteinExistence type="predicted"/>
<name>A0ABT2H911_9MICO</name>
<reference evidence="1" key="1">
    <citation type="submission" date="2022-08" db="EMBL/GenBank/DDBJ databases">
        <authorList>
            <person name="Deng Y."/>
            <person name="Han X.-F."/>
            <person name="Zhang Y.-Q."/>
        </authorList>
    </citation>
    <scope>NUCLEOTIDE SEQUENCE</scope>
    <source>
        <strain evidence="1">CPCC 203386</strain>
    </source>
</reference>
<comment type="caution">
    <text evidence="1">The sequence shown here is derived from an EMBL/GenBank/DDBJ whole genome shotgun (WGS) entry which is preliminary data.</text>
</comment>
<evidence type="ECO:0000313" key="1">
    <source>
        <dbReference type="EMBL" id="MCS5736377.1"/>
    </source>
</evidence>
<protein>
    <submittedName>
        <fullName evidence="1">Uncharacterized protein</fullName>
    </submittedName>
</protein>
<keyword evidence="2" id="KW-1185">Reference proteome</keyword>
<dbReference type="Proteomes" id="UP001165586">
    <property type="component" value="Unassembled WGS sequence"/>
</dbReference>
<dbReference type="RefSeq" id="WP_259542277.1">
    <property type="nucleotide sequence ID" value="NZ_JANLCJ010000019.1"/>
</dbReference>
<organism evidence="1 2">
    <name type="scientific">Herbiconiux daphne</name>
    <dbReference type="NCBI Taxonomy" id="2970914"/>
    <lineage>
        <taxon>Bacteria</taxon>
        <taxon>Bacillati</taxon>
        <taxon>Actinomycetota</taxon>
        <taxon>Actinomycetes</taxon>
        <taxon>Micrococcales</taxon>
        <taxon>Microbacteriaceae</taxon>
        <taxon>Herbiconiux</taxon>
    </lineage>
</organism>
<dbReference type="EMBL" id="JANLCJ010000019">
    <property type="protein sequence ID" value="MCS5736377.1"/>
    <property type="molecule type" value="Genomic_DNA"/>
</dbReference>
<sequence>MQKKITVYIVTAGESKVPFTTKSRANEAVELLAKFGVVAEITTEKRTVTIE</sequence>
<evidence type="ECO:0000313" key="2">
    <source>
        <dbReference type="Proteomes" id="UP001165586"/>
    </source>
</evidence>
<gene>
    <name evidence="1" type="ORF">N1032_21815</name>
</gene>
<accession>A0ABT2H911</accession>